<dbReference type="Pfam" id="PF00288">
    <property type="entry name" value="GHMP_kinases_N"/>
    <property type="match status" value="1"/>
</dbReference>
<dbReference type="Proteomes" id="UP000504636">
    <property type="component" value="Unplaced"/>
</dbReference>
<name>A0A6A6Z278_9PEZI</name>
<dbReference type="InterPro" id="IPR036554">
    <property type="entry name" value="GHMP_kinase_C_sf"/>
</dbReference>
<evidence type="ECO:0000256" key="10">
    <source>
        <dbReference type="ARBA" id="ARBA00032554"/>
    </source>
</evidence>
<protein>
    <recommendedName>
        <fullName evidence="2">4-(cytidine 5'-diphospho)-2-C-methyl-D-erythritol kinase</fullName>
        <ecNumber evidence="2">2.7.1.148</ecNumber>
    </recommendedName>
    <alternativeName>
        <fullName evidence="10">4-(cytidine-5'-diphospho)-2-C-methyl-D-erythritol kinase</fullName>
    </alternativeName>
</protein>
<dbReference type="InterPro" id="IPR020568">
    <property type="entry name" value="Ribosomal_Su5_D2-typ_SF"/>
</dbReference>
<evidence type="ECO:0000256" key="2">
    <source>
        <dbReference type="ARBA" id="ARBA00012052"/>
    </source>
</evidence>
<gene>
    <name evidence="13 15" type="ORF">BDZ99DRAFT_495875</name>
</gene>
<organism evidence="13">
    <name type="scientific">Mytilinidion resinicola</name>
    <dbReference type="NCBI Taxonomy" id="574789"/>
    <lineage>
        <taxon>Eukaryota</taxon>
        <taxon>Fungi</taxon>
        <taxon>Dikarya</taxon>
        <taxon>Ascomycota</taxon>
        <taxon>Pezizomycotina</taxon>
        <taxon>Dothideomycetes</taxon>
        <taxon>Pleosporomycetidae</taxon>
        <taxon>Mytilinidiales</taxon>
        <taxon>Mytilinidiaceae</taxon>
        <taxon>Mytilinidion</taxon>
    </lineage>
</organism>
<dbReference type="GeneID" id="54464299"/>
<dbReference type="GO" id="GO:0005524">
    <property type="term" value="F:ATP binding"/>
    <property type="evidence" value="ECO:0007669"/>
    <property type="project" value="UniProtKB-KW"/>
</dbReference>
<sequence>MASSSLELECVILRAPAKLNIYLQAGQSREDGYHDIMTRLGEHVGIKPNQHFELIKAIPTEAGLGGGSADAAAAIVGCNTQWQLGLGEDDLAAIGAQVGEDAPFFIKGMMAVGIGHRQPLQELKASTWTWHWVLGMPKASLATKHVFAQFDALADGCFDEVQYKEKHATCLQIPWASAPPHELAGLLRNDLEPAAAVLLPEIRSAIDAGQEKGALASIMTGSGSTCAFLARDEDHGGSLAVALRETGLFRKVITTTGPVSGIEL</sequence>
<keyword evidence="4" id="KW-0547">Nucleotide-binding</keyword>
<dbReference type="SUPFAM" id="SSF54211">
    <property type="entry name" value="Ribosomal protein S5 domain 2-like"/>
    <property type="match status" value="1"/>
</dbReference>
<dbReference type="Gene3D" id="3.30.70.890">
    <property type="entry name" value="GHMP kinase, C-terminal domain"/>
    <property type="match status" value="1"/>
</dbReference>
<keyword evidence="7" id="KW-0752">Steroid biosynthesis</keyword>
<dbReference type="GO" id="GO:0016114">
    <property type="term" value="P:terpenoid biosynthetic process"/>
    <property type="evidence" value="ECO:0007669"/>
    <property type="project" value="InterPro"/>
</dbReference>
<keyword evidence="7" id="KW-0756">Sterol biosynthesis</keyword>
<evidence type="ECO:0000256" key="5">
    <source>
        <dbReference type="ARBA" id="ARBA00022777"/>
    </source>
</evidence>
<proteinExistence type="inferred from homology"/>
<keyword evidence="9" id="KW-0443">Lipid metabolism</keyword>
<feature type="domain" description="GHMP kinase C-terminal" evidence="12">
    <location>
        <begin position="186"/>
        <end position="246"/>
    </location>
</feature>
<keyword evidence="9" id="KW-0753">Steroid metabolism</keyword>
<keyword evidence="14" id="KW-1185">Reference proteome</keyword>
<reference evidence="15" key="3">
    <citation type="submission" date="2025-04" db="UniProtKB">
        <authorList>
            <consortium name="RefSeq"/>
        </authorList>
    </citation>
    <scope>IDENTIFICATION</scope>
    <source>
        <strain evidence="15">CBS 304.34</strain>
    </source>
</reference>
<evidence type="ECO:0000256" key="4">
    <source>
        <dbReference type="ARBA" id="ARBA00022741"/>
    </source>
</evidence>
<evidence type="ECO:0000256" key="1">
    <source>
        <dbReference type="ARBA" id="ARBA00009684"/>
    </source>
</evidence>
<dbReference type="GO" id="GO:0050515">
    <property type="term" value="F:4-(cytidine 5'-diphospho)-2-C-methyl-D-erythritol kinase activity"/>
    <property type="evidence" value="ECO:0007669"/>
    <property type="project" value="UniProtKB-EC"/>
</dbReference>
<evidence type="ECO:0000256" key="7">
    <source>
        <dbReference type="ARBA" id="ARBA00023011"/>
    </source>
</evidence>
<dbReference type="InterPro" id="IPR013750">
    <property type="entry name" value="GHMP_kinase_C_dom"/>
</dbReference>
<dbReference type="OrthoDB" id="3191556at2759"/>
<keyword evidence="6" id="KW-0067">ATP-binding</keyword>
<evidence type="ECO:0000313" key="15">
    <source>
        <dbReference type="RefSeq" id="XP_033581358.1"/>
    </source>
</evidence>
<evidence type="ECO:0000256" key="9">
    <source>
        <dbReference type="ARBA" id="ARBA00023221"/>
    </source>
</evidence>
<dbReference type="EMBL" id="MU003695">
    <property type="protein sequence ID" value="KAF2814394.1"/>
    <property type="molecule type" value="Genomic_DNA"/>
</dbReference>
<dbReference type="Gene3D" id="3.30.230.10">
    <property type="match status" value="2"/>
</dbReference>
<comment type="similarity">
    <text evidence="1">Belongs to the GHMP kinase family. IspE subfamily.</text>
</comment>
<dbReference type="InterPro" id="IPR014721">
    <property type="entry name" value="Ribsml_uS5_D2-typ_fold_subgr"/>
</dbReference>
<keyword evidence="7" id="KW-0444">Lipid biosynthesis</keyword>
<dbReference type="InterPro" id="IPR004424">
    <property type="entry name" value="IspE"/>
</dbReference>
<keyword evidence="8" id="KW-1207">Sterol metabolism</keyword>
<evidence type="ECO:0000256" key="8">
    <source>
        <dbReference type="ARBA" id="ARBA00023166"/>
    </source>
</evidence>
<dbReference type="PANTHER" id="PTHR43527:SF2">
    <property type="entry name" value="4-DIPHOSPHOCYTIDYL-2-C-METHYL-D-ERYTHRITOL KINASE, CHLOROPLASTIC"/>
    <property type="match status" value="1"/>
</dbReference>
<reference evidence="13 15" key="1">
    <citation type="journal article" date="2020" name="Stud. Mycol.">
        <title>101 Dothideomycetes genomes: a test case for predicting lifestyles and emergence of pathogens.</title>
        <authorList>
            <person name="Haridas S."/>
            <person name="Albert R."/>
            <person name="Binder M."/>
            <person name="Bloem J."/>
            <person name="Labutti K."/>
            <person name="Salamov A."/>
            <person name="Andreopoulos B."/>
            <person name="Baker S."/>
            <person name="Barry K."/>
            <person name="Bills G."/>
            <person name="Bluhm B."/>
            <person name="Cannon C."/>
            <person name="Castanera R."/>
            <person name="Culley D."/>
            <person name="Daum C."/>
            <person name="Ezra D."/>
            <person name="Gonzalez J."/>
            <person name="Henrissat B."/>
            <person name="Kuo A."/>
            <person name="Liang C."/>
            <person name="Lipzen A."/>
            <person name="Lutzoni F."/>
            <person name="Magnuson J."/>
            <person name="Mondo S."/>
            <person name="Nolan M."/>
            <person name="Ohm R."/>
            <person name="Pangilinan J."/>
            <person name="Park H.-J."/>
            <person name="Ramirez L."/>
            <person name="Alfaro M."/>
            <person name="Sun H."/>
            <person name="Tritt A."/>
            <person name="Yoshinaga Y."/>
            <person name="Zwiers L.-H."/>
            <person name="Turgeon B."/>
            <person name="Goodwin S."/>
            <person name="Spatafora J."/>
            <person name="Crous P."/>
            <person name="Grigoriev I."/>
        </authorList>
    </citation>
    <scope>NUCLEOTIDE SEQUENCE</scope>
    <source>
        <strain evidence="13 15">CBS 304.34</strain>
    </source>
</reference>
<dbReference type="GO" id="GO:0016126">
    <property type="term" value="P:sterol biosynthetic process"/>
    <property type="evidence" value="ECO:0007669"/>
    <property type="project" value="UniProtKB-KW"/>
</dbReference>
<dbReference type="SUPFAM" id="SSF55060">
    <property type="entry name" value="GHMP Kinase, C-terminal domain"/>
    <property type="match status" value="1"/>
</dbReference>
<evidence type="ECO:0000256" key="3">
    <source>
        <dbReference type="ARBA" id="ARBA00022679"/>
    </source>
</evidence>
<dbReference type="InterPro" id="IPR006204">
    <property type="entry name" value="GHMP_kinase_N_dom"/>
</dbReference>
<dbReference type="Pfam" id="PF08544">
    <property type="entry name" value="GHMP_kinases_C"/>
    <property type="match status" value="1"/>
</dbReference>
<dbReference type="HAMAP" id="MF_00061">
    <property type="entry name" value="IspE"/>
    <property type="match status" value="1"/>
</dbReference>
<evidence type="ECO:0000256" key="6">
    <source>
        <dbReference type="ARBA" id="ARBA00022840"/>
    </source>
</evidence>
<feature type="domain" description="GHMP kinase N-terminal" evidence="11">
    <location>
        <begin position="39"/>
        <end position="108"/>
    </location>
</feature>
<keyword evidence="5 13" id="KW-0418">Kinase</keyword>
<accession>A0A6A6Z278</accession>
<dbReference type="RefSeq" id="XP_033581358.1">
    <property type="nucleotide sequence ID" value="XM_033723406.1"/>
</dbReference>
<evidence type="ECO:0000259" key="12">
    <source>
        <dbReference type="Pfam" id="PF08544"/>
    </source>
</evidence>
<reference evidence="15" key="2">
    <citation type="submission" date="2020-04" db="EMBL/GenBank/DDBJ databases">
        <authorList>
            <consortium name="NCBI Genome Project"/>
        </authorList>
    </citation>
    <scope>NUCLEOTIDE SEQUENCE</scope>
    <source>
        <strain evidence="15">CBS 304.34</strain>
    </source>
</reference>
<dbReference type="EC" id="2.7.1.148" evidence="2"/>
<evidence type="ECO:0000313" key="13">
    <source>
        <dbReference type="EMBL" id="KAF2814394.1"/>
    </source>
</evidence>
<dbReference type="PANTHER" id="PTHR43527">
    <property type="entry name" value="4-DIPHOSPHOCYTIDYL-2-C-METHYL-D-ERYTHRITOL KINASE, CHLOROPLASTIC"/>
    <property type="match status" value="1"/>
</dbReference>
<evidence type="ECO:0000313" key="14">
    <source>
        <dbReference type="Proteomes" id="UP000504636"/>
    </source>
</evidence>
<dbReference type="AlphaFoldDB" id="A0A6A6Z278"/>
<evidence type="ECO:0000259" key="11">
    <source>
        <dbReference type="Pfam" id="PF00288"/>
    </source>
</evidence>
<dbReference type="PIRSF" id="PIRSF010376">
    <property type="entry name" value="IspE"/>
    <property type="match status" value="1"/>
</dbReference>
<keyword evidence="3" id="KW-0808">Transferase</keyword>